<reference evidence="3 6" key="2">
    <citation type="submission" date="2021-04" db="EMBL/GenBank/DDBJ databases">
        <title>Whole genome sequence analysis of a thiophenic sulfur metabolizing bacteria.</title>
        <authorList>
            <person name="Akhtar N."/>
            <person name="Akram J."/>
            <person name="Aslam A."/>
        </authorList>
    </citation>
    <scope>NUCLEOTIDE SEQUENCE [LARGE SCALE GENOMIC DNA]</scope>
    <source>
        <strain evidence="3 6">3OW</strain>
    </source>
</reference>
<organism evidence="4 5">
    <name type="scientific">Tsukamurella paurometabola</name>
    <name type="common">Corynebacterium paurometabolum</name>
    <dbReference type="NCBI Taxonomy" id="2061"/>
    <lineage>
        <taxon>Bacteria</taxon>
        <taxon>Bacillati</taxon>
        <taxon>Actinomycetota</taxon>
        <taxon>Actinomycetes</taxon>
        <taxon>Mycobacteriales</taxon>
        <taxon>Tsukamurellaceae</taxon>
        <taxon>Tsukamurella</taxon>
    </lineage>
</organism>
<dbReference type="Proteomes" id="UP000271626">
    <property type="component" value="Chromosome"/>
</dbReference>
<reference evidence="4 5" key="1">
    <citation type="submission" date="2018-12" db="EMBL/GenBank/DDBJ databases">
        <authorList>
            <consortium name="Pathogen Informatics"/>
        </authorList>
    </citation>
    <scope>NUCLEOTIDE SEQUENCE [LARGE SCALE GENOMIC DNA]</scope>
    <source>
        <strain evidence="4 5">NCTC10741</strain>
    </source>
</reference>
<dbReference type="RefSeq" id="WP_126197449.1">
    <property type="nucleotide sequence ID" value="NZ_CP085954.1"/>
</dbReference>
<accession>A0A3P8K571</accession>
<dbReference type="EMBL" id="JAGXOE010000010">
    <property type="protein sequence ID" value="MBS4100928.1"/>
    <property type="molecule type" value="Genomic_DNA"/>
</dbReference>
<keyword evidence="2" id="KW-0812">Transmembrane</keyword>
<feature type="transmembrane region" description="Helical" evidence="2">
    <location>
        <begin position="37"/>
        <end position="57"/>
    </location>
</feature>
<keyword evidence="6" id="KW-1185">Reference proteome</keyword>
<dbReference type="Proteomes" id="UP000676853">
    <property type="component" value="Unassembled WGS sequence"/>
</dbReference>
<name>A0A3P8K571_TSUPA</name>
<feature type="compositionally biased region" description="Acidic residues" evidence="1">
    <location>
        <begin position="1"/>
        <end position="10"/>
    </location>
</feature>
<evidence type="ECO:0000313" key="4">
    <source>
        <dbReference type="EMBL" id="VDR40479.1"/>
    </source>
</evidence>
<keyword evidence="2" id="KW-1133">Transmembrane helix</keyword>
<feature type="transmembrane region" description="Helical" evidence="2">
    <location>
        <begin position="63"/>
        <end position="83"/>
    </location>
</feature>
<evidence type="ECO:0000313" key="5">
    <source>
        <dbReference type="Proteomes" id="UP000271626"/>
    </source>
</evidence>
<evidence type="ECO:0000313" key="6">
    <source>
        <dbReference type="Proteomes" id="UP000676853"/>
    </source>
</evidence>
<dbReference type="EMBL" id="LR131273">
    <property type="protein sequence ID" value="VDR40479.1"/>
    <property type="molecule type" value="Genomic_DNA"/>
</dbReference>
<proteinExistence type="predicted"/>
<dbReference type="OrthoDB" id="4775202at2"/>
<evidence type="ECO:0000256" key="1">
    <source>
        <dbReference type="SAM" id="MobiDB-lite"/>
    </source>
</evidence>
<protein>
    <submittedName>
        <fullName evidence="4">Uncharacterized protein</fullName>
    </submittedName>
</protein>
<gene>
    <name evidence="3" type="ORF">KFZ73_06715</name>
    <name evidence="4" type="ORF">NCTC10741_03637</name>
</gene>
<sequence>MTAEWDEEQTQEVSARERLRSGAVETPPPDNRRTRRAAVLLFVPAFLGAPMAAIVFLDSDPVTRRIVGLILLAYVLVLGYLMVKSIARR</sequence>
<keyword evidence="2" id="KW-0472">Membrane</keyword>
<feature type="region of interest" description="Disordered" evidence="1">
    <location>
        <begin position="1"/>
        <end position="31"/>
    </location>
</feature>
<evidence type="ECO:0000313" key="3">
    <source>
        <dbReference type="EMBL" id="MBS4100928.1"/>
    </source>
</evidence>
<dbReference type="AlphaFoldDB" id="A0A3P8K571"/>
<evidence type="ECO:0000256" key="2">
    <source>
        <dbReference type="SAM" id="Phobius"/>
    </source>
</evidence>